<accession>A0A0P8BRJ8</accession>
<dbReference type="InterPro" id="IPR008274">
    <property type="entry name" value="AldOxase/xan_DH_MoCoBD1"/>
</dbReference>
<dbReference type="AlphaFoldDB" id="A0A0P8BRJ8"/>
<name>A0A0P8BRJ8_9HYPH</name>
<dbReference type="InterPro" id="IPR046867">
    <property type="entry name" value="AldOxase/xan_DH_MoCoBD2"/>
</dbReference>
<dbReference type="STRING" id="1653334.GA0071312_0537"/>
<evidence type="ECO:0000313" key="5">
    <source>
        <dbReference type="Proteomes" id="UP000182800"/>
    </source>
</evidence>
<comment type="caution">
    <text evidence="2">The sequence shown here is derived from an EMBL/GenBank/DDBJ whole genome shotgun (WGS) entry which is preliminary data.</text>
</comment>
<dbReference type="InterPro" id="IPR037165">
    <property type="entry name" value="AldOxase/xan_DH_Mopterin-bd_sf"/>
</dbReference>
<dbReference type="Gene3D" id="3.90.1170.50">
    <property type="entry name" value="Aldehyde oxidase/xanthine dehydrogenase, a/b hammerhead"/>
    <property type="match status" value="1"/>
</dbReference>
<dbReference type="PANTHER" id="PTHR47495">
    <property type="entry name" value="ALDEHYDE DEHYDROGENASE"/>
    <property type="match status" value="1"/>
</dbReference>
<dbReference type="Proteomes" id="UP000182800">
    <property type="component" value="Unassembled WGS sequence"/>
</dbReference>
<dbReference type="InterPro" id="IPR052516">
    <property type="entry name" value="N-heterocyclic_Hydroxylase"/>
</dbReference>
<dbReference type="GO" id="GO:0016491">
    <property type="term" value="F:oxidoreductase activity"/>
    <property type="evidence" value="ECO:0007669"/>
    <property type="project" value="InterPro"/>
</dbReference>
<dbReference type="PATRIC" id="fig|1653334.4.peg.3264"/>
<evidence type="ECO:0000313" key="3">
    <source>
        <dbReference type="EMBL" id="SCC78866.1"/>
    </source>
</evidence>
<dbReference type="Pfam" id="PF20256">
    <property type="entry name" value="MoCoBD_2"/>
    <property type="match status" value="2"/>
</dbReference>
<dbReference type="RefSeq" id="WP_074443506.1">
    <property type="nucleotide sequence ID" value="NZ_FMBM01000001.1"/>
</dbReference>
<dbReference type="OrthoDB" id="9767994at2"/>
<proteinExistence type="predicted"/>
<dbReference type="SMART" id="SM01008">
    <property type="entry name" value="Ald_Xan_dh_C"/>
    <property type="match status" value="1"/>
</dbReference>
<dbReference type="Pfam" id="PF02738">
    <property type="entry name" value="MoCoBD_1"/>
    <property type="match status" value="1"/>
</dbReference>
<dbReference type="InterPro" id="IPR012368">
    <property type="entry name" value="OxRdtase_Mopterin-bd_su_IorB"/>
</dbReference>
<feature type="domain" description="Aldehyde oxidase/xanthine dehydrogenase a/b hammerhead" evidence="1">
    <location>
        <begin position="221"/>
        <end position="299"/>
    </location>
</feature>
<keyword evidence="5" id="KW-1185">Reference proteome</keyword>
<dbReference type="PIRSF" id="PIRSF036389">
    <property type="entry name" value="IOR_B"/>
    <property type="match status" value="1"/>
</dbReference>
<sequence>MLFRPLTEISRPSRRSLLKGGAALTGALVVGVATGFGARRAGAAADAPEFDPPARPDAFIRIDADDTVTVLIKHLDMGQGIATGLTTIVAEELDADWEQMRFAFAPADHRLYNNLSFGPVQGTGASTGIPNSWMQLRKAGAAARAMLIGAAAQEWGVAPGDVTVANGRIRHQASGRESGFGAFAAAAAARAIPADPILKTRADFVHVGKHRPRLDGAAKARGEAVYSLDIRRPGQLTAMVAHPPRFGARLAGFDDTAARAVPGVVDVVAIPTGVAVVARDTWSAMKGREALSVRWDESRAETRSSDDLRAEFHALGLEPGRRAAFRGDANAGMRNAVRIIEAAYDFPYLAHAAMEPLNGVVERKADGGYAAWGAFQMQTLDQAVIARIMGVTADRVTLNTLFAGGSFGRRGATTSDWIAEAAHVLKATGERAPIHLVWTREDDMRAGYYRPMVHHRVLVGLGADNLPRSWVQRIVGKPILAGSAFEAMDLSGIEHQTVEGADDPIYALDDFRLEIHNTREQVPVLWWRSVGHTHTAQVTETMMDELAAIAGADPVAYRLYFLGQSPRDATVLRLAADRSGWGGEMPAGNGIRRGRGVAVHRSFGSHVAMVAEVAVEGDDLRVERIVAAVDCGIVINPDNVRAQVEGAIGFALSSVLRNAVTLDEGRVVEGNFDTFEPTRFTEMPRVEVHLVESDALPTGMGEPGVPPLAPAICNAVHAATGLRIRALPIDLSRARGA</sequence>
<reference evidence="3 5" key="2">
    <citation type="submission" date="2016-08" db="EMBL/GenBank/DDBJ databases">
        <authorList>
            <person name="Varghese N."/>
            <person name="Submissions Spin"/>
        </authorList>
    </citation>
    <scope>NUCLEOTIDE SEQUENCE [LARGE SCALE GENOMIC DNA]</scope>
    <source>
        <strain evidence="3 5">HL-109</strain>
    </source>
</reference>
<dbReference type="SUPFAM" id="SSF56003">
    <property type="entry name" value="Molybdenum cofactor-binding domain"/>
    <property type="match status" value="2"/>
</dbReference>
<evidence type="ECO:0000313" key="2">
    <source>
        <dbReference type="EMBL" id="KPQ12205.1"/>
    </source>
</evidence>
<organism evidence="2 4">
    <name type="scientific">Saliniramus fredricksonii</name>
    <dbReference type="NCBI Taxonomy" id="1653334"/>
    <lineage>
        <taxon>Bacteria</taxon>
        <taxon>Pseudomonadati</taxon>
        <taxon>Pseudomonadota</taxon>
        <taxon>Alphaproteobacteria</taxon>
        <taxon>Hyphomicrobiales</taxon>
        <taxon>Salinarimonadaceae</taxon>
        <taxon>Saliniramus</taxon>
    </lineage>
</organism>
<evidence type="ECO:0000313" key="4">
    <source>
        <dbReference type="Proteomes" id="UP000050497"/>
    </source>
</evidence>
<dbReference type="EMBL" id="FMBM01000001">
    <property type="protein sequence ID" value="SCC78866.1"/>
    <property type="molecule type" value="Genomic_DNA"/>
</dbReference>
<reference evidence="2 4" key="1">
    <citation type="submission" date="2015-09" db="EMBL/GenBank/DDBJ databases">
        <title>Identification and resolution of microdiversity through metagenomic sequencing of parallel consortia.</title>
        <authorList>
            <person name="Nelson W.C."/>
            <person name="Romine M.F."/>
            <person name="Lindemann S.R."/>
        </authorList>
    </citation>
    <scope>NUCLEOTIDE SEQUENCE [LARGE SCALE GENOMIC DNA]</scope>
    <source>
        <strain evidence="2">HL-109</strain>
    </source>
</reference>
<dbReference type="EMBL" id="LJSX01000003">
    <property type="protein sequence ID" value="KPQ12205.1"/>
    <property type="molecule type" value="Genomic_DNA"/>
</dbReference>
<dbReference type="InterPro" id="IPR000674">
    <property type="entry name" value="Ald_Oxase/Xan_DH_a/b"/>
</dbReference>
<protein>
    <submittedName>
        <fullName evidence="3">Isoquinoline 1-oxidoreductase, beta subunit</fullName>
    </submittedName>
    <submittedName>
        <fullName evidence="2">Isoquinolline 1-oxidoreductase beta subunit</fullName>
    </submittedName>
</protein>
<dbReference type="PROSITE" id="PS51318">
    <property type="entry name" value="TAT"/>
    <property type="match status" value="1"/>
</dbReference>
<dbReference type="PANTHER" id="PTHR47495:SF2">
    <property type="entry name" value="ALDEHYDE DEHYDROGENASE"/>
    <property type="match status" value="1"/>
</dbReference>
<evidence type="ECO:0000259" key="1">
    <source>
        <dbReference type="SMART" id="SM01008"/>
    </source>
</evidence>
<dbReference type="InterPro" id="IPR006311">
    <property type="entry name" value="TAT_signal"/>
</dbReference>
<dbReference type="Proteomes" id="UP000050497">
    <property type="component" value="Unassembled WGS sequence"/>
</dbReference>
<dbReference type="Gene3D" id="3.30.365.10">
    <property type="entry name" value="Aldehyde oxidase/xanthine dehydrogenase, molybdopterin binding domain"/>
    <property type="match status" value="4"/>
</dbReference>
<gene>
    <name evidence="3" type="ORF">GA0071312_0537</name>
    <name evidence="2" type="ORF">HLUCCO17_03305</name>
</gene>